<proteinExistence type="predicted"/>
<evidence type="ECO:0000256" key="1">
    <source>
        <dbReference type="SAM" id="MobiDB-lite"/>
    </source>
</evidence>
<protein>
    <submittedName>
        <fullName evidence="2">RHTO0S03e12662g1_1</fullName>
    </submittedName>
</protein>
<dbReference type="AlphaFoldDB" id="A0A061AME9"/>
<evidence type="ECO:0000313" key="2">
    <source>
        <dbReference type="EMBL" id="CDR38732.1"/>
    </source>
</evidence>
<accession>A0A061AME9</accession>
<organism evidence="2">
    <name type="scientific">Rhodotorula toruloides</name>
    <name type="common">Yeast</name>
    <name type="synonym">Rhodosporidium toruloides</name>
    <dbReference type="NCBI Taxonomy" id="5286"/>
    <lineage>
        <taxon>Eukaryota</taxon>
        <taxon>Fungi</taxon>
        <taxon>Dikarya</taxon>
        <taxon>Basidiomycota</taxon>
        <taxon>Pucciniomycotina</taxon>
        <taxon>Microbotryomycetes</taxon>
        <taxon>Sporidiobolales</taxon>
        <taxon>Sporidiobolaceae</taxon>
        <taxon>Rhodotorula</taxon>
    </lineage>
</organism>
<reference evidence="2" key="1">
    <citation type="journal article" date="2014" name="Genome Announc.">
        <title>Draft genome sequence of Rhodosporidium toruloides CECT1137, an oleaginous yeast of biotechnological interest.</title>
        <authorList>
            <person name="Morin N."/>
            <person name="Calcas X."/>
            <person name="Devillers H."/>
            <person name="Durrens P."/>
            <person name="Sherman D.J."/>
            <person name="Nicaud J.-M."/>
            <person name="Neuveglise C."/>
        </authorList>
    </citation>
    <scope>NUCLEOTIDE SEQUENCE</scope>
    <source>
        <strain evidence="2">CECT1137</strain>
    </source>
</reference>
<feature type="compositionally biased region" description="Polar residues" evidence="1">
    <location>
        <begin position="361"/>
        <end position="375"/>
    </location>
</feature>
<feature type="compositionally biased region" description="Basic and acidic residues" evidence="1">
    <location>
        <begin position="284"/>
        <end position="293"/>
    </location>
</feature>
<feature type="region of interest" description="Disordered" evidence="1">
    <location>
        <begin position="255"/>
        <end position="336"/>
    </location>
</feature>
<name>A0A061AME9_RHOTO</name>
<dbReference type="OrthoDB" id="10348335at2759"/>
<sequence>MSSSHRLRDYKEPPRVHLDQTDVDPMGTGLKQVCNPARQLLEHLHEGAKRRQEQELADHYGGRRSLLTDWRKAMRDRWTRYVPRSVHAADVLVENLQVVANRIWDTPVEDALELPTQRELCEVFLAPHTDYLSPACKLAHFGPAPRLLEEDWKRTDRVQHFYAHFRVSATLCFDFAARVAQDARALGMLSACLARMGEFAKWRDSAIRWSRTPNAALAQDTVMHNLQRLSNKLWSTPFDEEIDFPTQGEIVKENPLVVRSGRDPSFTPPYNLVPLSRNSSRNPFRPESRHEAHTPLAEPSEPRHARTHSRSREPHPDYASDASDASDNPLHVGPENCEPDELFNFINTSTIPQHFYHHYPGTTQPPVVLRSQRNLGNGGDRRR</sequence>
<gene>
    <name evidence="2" type="ORF">RHTO0S_03e12662g</name>
</gene>
<dbReference type="EMBL" id="LK052938">
    <property type="protein sequence ID" value="CDR38732.1"/>
    <property type="molecule type" value="Genomic_DNA"/>
</dbReference>
<feature type="compositionally biased region" description="Basic and acidic residues" evidence="1">
    <location>
        <begin position="300"/>
        <end position="318"/>
    </location>
</feature>
<feature type="compositionally biased region" description="Basic and acidic residues" evidence="1">
    <location>
        <begin position="1"/>
        <end position="20"/>
    </location>
</feature>
<feature type="region of interest" description="Disordered" evidence="1">
    <location>
        <begin position="358"/>
        <end position="383"/>
    </location>
</feature>
<feature type="region of interest" description="Disordered" evidence="1">
    <location>
        <begin position="1"/>
        <end position="24"/>
    </location>
</feature>